<evidence type="ECO:0000259" key="13">
    <source>
        <dbReference type="Pfam" id="PF00593"/>
    </source>
</evidence>
<dbReference type="Gene3D" id="2.170.130.10">
    <property type="entry name" value="TonB-dependent receptor, plug domain"/>
    <property type="match status" value="1"/>
</dbReference>
<keyword evidence="16" id="KW-1185">Reference proteome</keyword>
<dbReference type="PROSITE" id="PS52016">
    <property type="entry name" value="TONB_DEPENDENT_REC_3"/>
    <property type="match status" value="1"/>
</dbReference>
<dbReference type="SUPFAM" id="SSF56935">
    <property type="entry name" value="Porins"/>
    <property type="match status" value="1"/>
</dbReference>
<dbReference type="Pfam" id="PF07715">
    <property type="entry name" value="Plug"/>
    <property type="match status" value="1"/>
</dbReference>
<evidence type="ECO:0000256" key="2">
    <source>
        <dbReference type="ARBA" id="ARBA00022448"/>
    </source>
</evidence>
<keyword evidence="8 12" id="KW-0798">TonB box</keyword>
<organism evidence="15 16">
    <name type="scientific">Parasediminibacterium paludis</name>
    <dbReference type="NCBI Taxonomy" id="908966"/>
    <lineage>
        <taxon>Bacteria</taxon>
        <taxon>Pseudomonadati</taxon>
        <taxon>Bacteroidota</taxon>
        <taxon>Chitinophagia</taxon>
        <taxon>Chitinophagales</taxon>
        <taxon>Chitinophagaceae</taxon>
        <taxon>Parasediminibacterium</taxon>
    </lineage>
</organism>
<evidence type="ECO:0000256" key="6">
    <source>
        <dbReference type="ARBA" id="ARBA00023004"/>
    </source>
</evidence>
<evidence type="ECO:0000256" key="1">
    <source>
        <dbReference type="ARBA" id="ARBA00004571"/>
    </source>
</evidence>
<keyword evidence="5 11" id="KW-0812">Transmembrane</keyword>
<evidence type="ECO:0000256" key="9">
    <source>
        <dbReference type="ARBA" id="ARBA00023136"/>
    </source>
</evidence>
<evidence type="ECO:0000256" key="3">
    <source>
        <dbReference type="ARBA" id="ARBA00022452"/>
    </source>
</evidence>
<name>A0ABV8PSU8_9BACT</name>
<keyword evidence="7" id="KW-0406">Ion transport</keyword>
<dbReference type="EMBL" id="JBHSDC010000002">
    <property type="protein sequence ID" value="MFC4230659.1"/>
    <property type="molecule type" value="Genomic_DNA"/>
</dbReference>
<dbReference type="InterPro" id="IPR012910">
    <property type="entry name" value="Plug_dom"/>
</dbReference>
<sequence>MKKYLLILLLSFKVLFGKSQTDSLVISTDTLTEVRIHAFGLNKHWKDVPASVGRITTKEVAYIGTTNLLPAINTIPGVRMEERSPSSYRLSIRGSLLRSPFGVRNIKIYWNGLPMTDGSGNTYFNLIDATQLSSLEIIKGPAASLYGANTGGVVLLQSNNDFVSMTKNSYCINATGGSFGLFQEGSSWEYQSQNFSSKLIQSHQQSDGYRQQSASQKDNITWEASFKKNKQQFDLISFYTAQMYQTPGGITLAQMLQDPTLARQPANGIPGAVQQQTTIYNNTFFIGLHYTYTINQNWSTEAGIVFHHTDFRNPFITNYEKRNEINFGGNGKLIYQQQYGHLNLQWLSGGELLANHSKIDDYGNRGGVIDTVQFKDNVYINQWFAFTQIQMSGKHFNVNAGISANNQNYRYERLTDANPTFTKKTTDVAVMPRLAALYQFMPQVALYASLSKGFSPPSLAEIRPSSRSFNTTLQPEDGWNVELGLKGSIIKNKLVFDVNYYRFRLQNAIVTRNNTDGTQYFVNAGDTKQNGVEVWLQYHLLRNGAHFFKTIQLTESYSYQPYKFITYQQGASNYSGNQLTGVPKHILVNGLQIAMVKGLFFNVSDTYTSALSLTDANDVFTEAYNLLQAKAGINMKLKKATMQFYIGGDNLLNQLYSLGNDINAVGKRFYNPAAAINFYGGCNINW</sequence>
<feature type="domain" description="TonB-dependent receptor plug" evidence="14">
    <location>
        <begin position="46"/>
        <end position="152"/>
    </location>
</feature>
<dbReference type="RefSeq" id="WP_379011975.1">
    <property type="nucleotide sequence ID" value="NZ_JBHSDC010000002.1"/>
</dbReference>
<dbReference type="InterPro" id="IPR039426">
    <property type="entry name" value="TonB-dep_rcpt-like"/>
</dbReference>
<keyword evidence="3 11" id="KW-1134">Transmembrane beta strand</keyword>
<protein>
    <submittedName>
        <fullName evidence="15">TonB-dependent receptor</fullName>
    </submittedName>
</protein>
<evidence type="ECO:0000256" key="12">
    <source>
        <dbReference type="RuleBase" id="RU003357"/>
    </source>
</evidence>
<keyword evidence="9 11" id="KW-0472">Membrane</keyword>
<reference evidence="16" key="1">
    <citation type="journal article" date="2019" name="Int. J. Syst. Evol. Microbiol.">
        <title>The Global Catalogue of Microorganisms (GCM) 10K type strain sequencing project: providing services to taxonomists for standard genome sequencing and annotation.</title>
        <authorList>
            <consortium name="The Broad Institute Genomics Platform"/>
            <consortium name="The Broad Institute Genome Sequencing Center for Infectious Disease"/>
            <person name="Wu L."/>
            <person name="Ma J."/>
        </authorList>
    </citation>
    <scope>NUCLEOTIDE SEQUENCE [LARGE SCALE GENOMIC DNA]</scope>
    <source>
        <strain evidence="16">CECT 8010</strain>
    </source>
</reference>
<dbReference type="PANTHER" id="PTHR32552">
    <property type="entry name" value="FERRICHROME IRON RECEPTOR-RELATED"/>
    <property type="match status" value="1"/>
</dbReference>
<accession>A0ABV8PSU8</accession>
<comment type="similarity">
    <text evidence="11 12">Belongs to the TonB-dependent receptor family.</text>
</comment>
<evidence type="ECO:0000256" key="11">
    <source>
        <dbReference type="PROSITE-ProRule" id="PRU01360"/>
    </source>
</evidence>
<keyword evidence="4" id="KW-0410">Iron transport</keyword>
<dbReference type="Proteomes" id="UP001595906">
    <property type="component" value="Unassembled WGS sequence"/>
</dbReference>
<dbReference type="Gene3D" id="2.40.170.20">
    <property type="entry name" value="TonB-dependent receptor, beta-barrel domain"/>
    <property type="match status" value="1"/>
</dbReference>
<feature type="domain" description="TonB-dependent receptor-like beta-barrel" evidence="13">
    <location>
        <begin position="268"/>
        <end position="651"/>
    </location>
</feature>
<gene>
    <name evidence="15" type="ORF">ACFOW1_02075</name>
</gene>
<comment type="subcellular location">
    <subcellularLocation>
        <location evidence="1 11">Cell outer membrane</location>
        <topology evidence="1 11">Multi-pass membrane protein</topology>
    </subcellularLocation>
</comment>
<dbReference type="InterPro" id="IPR037066">
    <property type="entry name" value="Plug_dom_sf"/>
</dbReference>
<keyword evidence="15" id="KW-0675">Receptor</keyword>
<evidence type="ECO:0000256" key="4">
    <source>
        <dbReference type="ARBA" id="ARBA00022496"/>
    </source>
</evidence>
<keyword evidence="10 11" id="KW-0998">Cell outer membrane</keyword>
<keyword evidence="2 11" id="KW-0813">Transport</keyword>
<dbReference type="Pfam" id="PF00593">
    <property type="entry name" value="TonB_dep_Rec_b-barrel"/>
    <property type="match status" value="1"/>
</dbReference>
<evidence type="ECO:0000256" key="8">
    <source>
        <dbReference type="ARBA" id="ARBA00023077"/>
    </source>
</evidence>
<evidence type="ECO:0000313" key="15">
    <source>
        <dbReference type="EMBL" id="MFC4230659.1"/>
    </source>
</evidence>
<proteinExistence type="inferred from homology"/>
<evidence type="ECO:0000256" key="10">
    <source>
        <dbReference type="ARBA" id="ARBA00023237"/>
    </source>
</evidence>
<dbReference type="InterPro" id="IPR000531">
    <property type="entry name" value="Beta-barrel_TonB"/>
</dbReference>
<evidence type="ECO:0000313" key="16">
    <source>
        <dbReference type="Proteomes" id="UP001595906"/>
    </source>
</evidence>
<evidence type="ECO:0000256" key="7">
    <source>
        <dbReference type="ARBA" id="ARBA00023065"/>
    </source>
</evidence>
<evidence type="ECO:0000259" key="14">
    <source>
        <dbReference type="Pfam" id="PF07715"/>
    </source>
</evidence>
<dbReference type="PANTHER" id="PTHR32552:SF81">
    <property type="entry name" value="TONB-DEPENDENT OUTER MEMBRANE RECEPTOR"/>
    <property type="match status" value="1"/>
</dbReference>
<dbReference type="InterPro" id="IPR036942">
    <property type="entry name" value="Beta-barrel_TonB_sf"/>
</dbReference>
<evidence type="ECO:0000256" key="5">
    <source>
        <dbReference type="ARBA" id="ARBA00022692"/>
    </source>
</evidence>
<comment type="caution">
    <text evidence="15">The sequence shown here is derived from an EMBL/GenBank/DDBJ whole genome shotgun (WGS) entry which is preliminary data.</text>
</comment>
<keyword evidence="6" id="KW-0408">Iron</keyword>